<feature type="compositionally biased region" description="Basic and acidic residues" evidence="6">
    <location>
        <begin position="641"/>
        <end position="650"/>
    </location>
</feature>
<dbReference type="InterPro" id="IPR013083">
    <property type="entry name" value="Znf_RING/FYVE/PHD"/>
</dbReference>
<dbReference type="InterPro" id="IPR001965">
    <property type="entry name" value="Znf_PHD"/>
</dbReference>
<evidence type="ECO:0000256" key="4">
    <source>
        <dbReference type="ARBA" id="ARBA00022833"/>
    </source>
</evidence>
<dbReference type="PANTHER" id="PTHR13793:SF160">
    <property type="entry name" value="PHD FINGER PROTEIN RHINOCEROS"/>
    <property type="match status" value="1"/>
</dbReference>
<feature type="region of interest" description="Disordered" evidence="6">
    <location>
        <begin position="764"/>
        <end position="815"/>
    </location>
</feature>
<evidence type="ECO:0000256" key="5">
    <source>
        <dbReference type="PROSITE-ProRule" id="PRU00146"/>
    </source>
</evidence>
<dbReference type="InterPro" id="IPR019542">
    <property type="entry name" value="Enhancer_polycomb-like_N"/>
</dbReference>
<feature type="domain" description="PHD-type" evidence="7">
    <location>
        <begin position="212"/>
        <end position="262"/>
    </location>
</feature>
<name>A0ABM1E4F4_PRICU</name>
<evidence type="ECO:0000313" key="9">
    <source>
        <dbReference type="Proteomes" id="UP000695022"/>
    </source>
</evidence>
<dbReference type="InterPro" id="IPR034732">
    <property type="entry name" value="EPHD"/>
</dbReference>
<gene>
    <name evidence="10" type="primary">LOC106808747</name>
</gene>
<feature type="region of interest" description="Disordered" evidence="6">
    <location>
        <begin position="1058"/>
        <end position="1172"/>
    </location>
</feature>
<feature type="region of interest" description="Disordered" evidence="6">
    <location>
        <begin position="565"/>
        <end position="709"/>
    </location>
</feature>
<feature type="compositionally biased region" description="Basic and acidic residues" evidence="6">
    <location>
        <begin position="619"/>
        <end position="631"/>
    </location>
</feature>
<protein>
    <submittedName>
        <fullName evidence="10">Protein Jade-1-like</fullName>
    </submittedName>
</protein>
<evidence type="ECO:0000256" key="6">
    <source>
        <dbReference type="SAM" id="MobiDB-lite"/>
    </source>
</evidence>
<keyword evidence="2" id="KW-0677">Repeat</keyword>
<dbReference type="RefSeq" id="XP_014667075.1">
    <property type="nucleotide sequence ID" value="XM_014811589.1"/>
</dbReference>
<evidence type="ECO:0000256" key="3">
    <source>
        <dbReference type="ARBA" id="ARBA00022771"/>
    </source>
</evidence>
<feature type="region of interest" description="Disordered" evidence="6">
    <location>
        <begin position="848"/>
        <end position="889"/>
    </location>
</feature>
<dbReference type="CDD" id="cd15573">
    <property type="entry name" value="PHD_JADE"/>
    <property type="match status" value="1"/>
</dbReference>
<dbReference type="SUPFAM" id="SSF57903">
    <property type="entry name" value="FYVE/PHD zinc finger"/>
    <property type="match status" value="1"/>
</dbReference>
<accession>A0ABM1E4F4</accession>
<evidence type="ECO:0000313" key="10">
    <source>
        <dbReference type="RefSeq" id="XP_014667075.1"/>
    </source>
</evidence>
<dbReference type="PROSITE" id="PS01359">
    <property type="entry name" value="ZF_PHD_1"/>
    <property type="match status" value="1"/>
</dbReference>
<dbReference type="PROSITE" id="PS50016">
    <property type="entry name" value="ZF_PHD_2"/>
    <property type="match status" value="1"/>
</dbReference>
<feature type="compositionally biased region" description="Polar residues" evidence="6">
    <location>
        <begin position="873"/>
        <end position="883"/>
    </location>
</feature>
<feature type="compositionally biased region" description="Low complexity" evidence="6">
    <location>
        <begin position="574"/>
        <end position="583"/>
    </location>
</feature>
<dbReference type="Pfam" id="PF13832">
    <property type="entry name" value="zf-HC5HC2H_2"/>
    <property type="match status" value="1"/>
</dbReference>
<evidence type="ECO:0000256" key="1">
    <source>
        <dbReference type="ARBA" id="ARBA00022723"/>
    </source>
</evidence>
<dbReference type="Proteomes" id="UP000695022">
    <property type="component" value="Unplaced"/>
</dbReference>
<proteinExistence type="predicted"/>
<dbReference type="Gene3D" id="3.30.40.10">
    <property type="entry name" value="Zinc/RING finger domain, C3HC4 (zinc finger)"/>
    <property type="match status" value="2"/>
</dbReference>
<evidence type="ECO:0000259" key="7">
    <source>
        <dbReference type="PROSITE" id="PS50016"/>
    </source>
</evidence>
<dbReference type="Pfam" id="PF10513">
    <property type="entry name" value="EPL1"/>
    <property type="match status" value="1"/>
</dbReference>
<keyword evidence="9" id="KW-1185">Reference proteome</keyword>
<dbReference type="Pfam" id="PF13831">
    <property type="entry name" value="PHD_2"/>
    <property type="match status" value="1"/>
</dbReference>
<feature type="domain" description="PHD-type" evidence="8">
    <location>
        <begin position="264"/>
        <end position="385"/>
    </location>
</feature>
<dbReference type="InterPro" id="IPR019787">
    <property type="entry name" value="Znf_PHD-finger"/>
</dbReference>
<keyword evidence="3 5" id="KW-0863">Zinc-finger</keyword>
<evidence type="ECO:0000259" key="8">
    <source>
        <dbReference type="PROSITE" id="PS51805"/>
    </source>
</evidence>
<dbReference type="InterPro" id="IPR011011">
    <property type="entry name" value="Znf_FYVE_PHD"/>
</dbReference>
<dbReference type="PANTHER" id="PTHR13793">
    <property type="entry name" value="PHD FINGER PROTEINS"/>
    <property type="match status" value="1"/>
</dbReference>
<feature type="compositionally biased region" description="Basic residues" evidence="6">
    <location>
        <begin position="654"/>
        <end position="677"/>
    </location>
</feature>
<feature type="compositionally biased region" description="Low complexity" evidence="6">
    <location>
        <begin position="1081"/>
        <end position="1094"/>
    </location>
</feature>
<feature type="compositionally biased region" description="Basic and acidic residues" evidence="6">
    <location>
        <begin position="1103"/>
        <end position="1112"/>
    </location>
</feature>
<keyword evidence="1" id="KW-0479">Metal-binding</keyword>
<evidence type="ECO:0000256" key="2">
    <source>
        <dbReference type="ARBA" id="ARBA00022737"/>
    </source>
</evidence>
<dbReference type="PROSITE" id="PS51805">
    <property type="entry name" value="EPHD"/>
    <property type="match status" value="1"/>
</dbReference>
<dbReference type="InterPro" id="IPR019786">
    <property type="entry name" value="Zinc_finger_PHD-type_CS"/>
</dbReference>
<dbReference type="InterPro" id="IPR050701">
    <property type="entry name" value="Histone_Mod_Regulator"/>
</dbReference>
<organism evidence="9 10">
    <name type="scientific">Priapulus caudatus</name>
    <name type="common">Priapulid worm</name>
    <dbReference type="NCBI Taxonomy" id="37621"/>
    <lineage>
        <taxon>Eukaryota</taxon>
        <taxon>Metazoa</taxon>
        <taxon>Ecdysozoa</taxon>
        <taxon>Scalidophora</taxon>
        <taxon>Priapulida</taxon>
        <taxon>Priapulimorpha</taxon>
        <taxon>Priapulimorphida</taxon>
        <taxon>Priapulidae</taxon>
        <taxon>Priapulus</taxon>
    </lineage>
</organism>
<feature type="compositionally biased region" description="Basic and acidic residues" evidence="6">
    <location>
        <begin position="764"/>
        <end position="775"/>
    </location>
</feature>
<keyword evidence="4" id="KW-0862">Zinc</keyword>
<feature type="region of interest" description="Disordered" evidence="6">
    <location>
        <begin position="919"/>
        <end position="1003"/>
    </location>
</feature>
<sequence length="1172" mass="128991">MSVSVSTLPLSNGVLSPMIKKTRVSGPETIDAARVHSMCLRLFLQLFRKDLISAMKLGDSEQLPPHSYLMISDSWRQEWERGVQIPVNPDELPQPAARLVTTALTQRCDFRLPKKLLRAANGGDDDAATYGGGTHVSHTLDERAERTCRYDLDDIDLFWLDRVNDDRRASGGNPIVEAPMEQIIEELEVQSHMSLERAMRYEEGLGIEYDDDTICTVCRSPDYEEGNEMVFCDGCDIAVHQACYGIQVIPPGDWLCRCCALGIRPQCMFCPQRGGAMKPTKSGTKWAHVSCALWIPEVRIGSPELMEPITDIAAIPASRWDLVCCVCQEKVGACIQCTVKSCKKAFHVTCGFTANLRMEQKLSDEPGEQGSTYWCGWAGYCARHVITPRKKQDSAKRSPTKKETANERNARIYRVQQEFYKNTSIRSIASNLQADDADVDLICQYWKLKRTSEFTRPLLTPKKYEEDLLLKQEEDSLCERLKMLIYVRQDLERVRNLCYMVERREKLKRNWYRMREDVFLMQQGALTRFNRLSEFTIKLLVAASHDRSIYDRALLVGRGAPTSYKSWQHTCGRKPGAAGTTKTPGRRGRPRTASPQLCRRPIKPEELPPSDNASSTETPRVDDLETGRSVDETPGVGDAQRSCDDAEPHPARNGAKRRTSFTKGRRRKYQRRARRRVQSADDASVDVDAVRSDLAPSEPPGAGEHVIRESRSTRSLINFQRNNPDQSVDESPSKTAVRANNKRFHAADFDEEAVSRLGVGVRELDAASRSSDGDTRCGPGDFALDTVEHDHGSRQRALPSRHSRRGLPEMRNEPTTTVAVRGCRANTLAAARARYCCVPPGGAVPGPAGGAHLRASSTNQRKQRGILDEGRGDSTSACTSTDGQRLPAEDAAPSVVVMATKRLVGRPSRRHLIARPVSVDAQPRRRRGCNDQLVPRAKRRRLDGNANPAVVTRGSTGRLKEEAAAGGGGSRPNMVATLKKTTGKSRRDAEQKTSPRQTAPPGELVNHARVLATASVRRSPRIHLVSVDVRDAGALNGPTPHVRRLFLDDTSKRRDLGKRDSTVIAAGGGNPSTRRAYSLRAGVSQSGSGAAGTSYDAATAERGSVHGGKDGRTSSSRDTQLTDSPATTDEQEESPPDATREEAAGEQAPPGGGTPSAAAHGGEGGARQDDDR</sequence>
<dbReference type="GeneID" id="106808747"/>
<dbReference type="SMART" id="SM00249">
    <property type="entry name" value="PHD"/>
    <property type="match status" value="2"/>
</dbReference>
<reference evidence="10" key="1">
    <citation type="submission" date="2025-08" db="UniProtKB">
        <authorList>
            <consortium name="RefSeq"/>
        </authorList>
    </citation>
    <scope>IDENTIFICATION</scope>
</reference>
<feature type="compositionally biased region" description="Polar residues" evidence="6">
    <location>
        <begin position="1113"/>
        <end position="1128"/>
    </location>
</feature>
<feature type="compositionally biased region" description="Low complexity" evidence="6">
    <location>
        <begin position="1145"/>
        <end position="1160"/>
    </location>
</feature>